<comment type="caution">
    <text evidence="2">The sequence shown here is derived from an EMBL/GenBank/DDBJ whole genome shotgun (WGS) entry which is preliminary data.</text>
</comment>
<reference evidence="2 3" key="1">
    <citation type="submission" date="2019-03" db="EMBL/GenBank/DDBJ databases">
        <title>Rhodobacteraceae bacterium SM1902, a new member of the family Rhodobacteraceae isolated from Yantai.</title>
        <authorList>
            <person name="Sun Y."/>
        </authorList>
    </citation>
    <scope>NUCLEOTIDE SEQUENCE [LARGE SCALE GENOMIC DNA]</scope>
    <source>
        <strain evidence="2 3">SM1902</strain>
    </source>
</reference>
<sequence>MTEAYSFPNLLSGGWRNMDFGPFRDGVEICRLAEGSPEVALLRYAPGASVPLHSHPGLEVVLVLEGAQTDENGRHETGALVLNPPGTQHSVQSDVGCTVLIQWERPVQILGGI</sequence>
<dbReference type="GO" id="GO:0016787">
    <property type="term" value="F:hydrolase activity"/>
    <property type="evidence" value="ECO:0007669"/>
    <property type="project" value="UniProtKB-KW"/>
</dbReference>
<dbReference type="Proteomes" id="UP000294562">
    <property type="component" value="Unassembled WGS sequence"/>
</dbReference>
<dbReference type="InterPro" id="IPR025979">
    <property type="entry name" value="ChrR-like_cupin_dom"/>
</dbReference>
<accession>A0A4R6APL7</accession>
<dbReference type="SUPFAM" id="SSF51182">
    <property type="entry name" value="RmlC-like cupins"/>
    <property type="match status" value="1"/>
</dbReference>
<dbReference type="RefSeq" id="WP_133343805.1">
    <property type="nucleotide sequence ID" value="NZ_SMZO01000044.1"/>
</dbReference>
<feature type="domain" description="ChrR-like cupin" evidence="1">
    <location>
        <begin position="17"/>
        <end position="101"/>
    </location>
</feature>
<name>A0A4R6APL7_9RHOB</name>
<dbReference type="Gene3D" id="2.60.120.10">
    <property type="entry name" value="Jelly Rolls"/>
    <property type="match status" value="1"/>
</dbReference>
<dbReference type="AlphaFoldDB" id="A0A4R6APL7"/>
<dbReference type="EMBL" id="SMZO01000044">
    <property type="protein sequence ID" value="TDL85465.1"/>
    <property type="molecule type" value="Genomic_DNA"/>
</dbReference>
<dbReference type="Pfam" id="PF12973">
    <property type="entry name" value="Cupin_7"/>
    <property type="match status" value="1"/>
</dbReference>
<dbReference type="InterPro" id="IPR014710">
    <property type="entry name" value="RmlC-like_jellyroll"/>
</dbReference>
<evidence type="ECO:0000313" key="2">
    <source>
        <dbReference type="EMBL" id="TDL85465.1"/>
    </source>
</evidence>
<dbReference type="OrthoDB" id="9801227at2"/>
<organism evidence="2 3">
    <name type="scientific">Meridianimarinicoccus aquatilis</name>
    <dbReference type="NCBI Taxonomy" id="2552766"/>
    <lineage>
        <taxon>Bacteria</taxon>
        <taxon>Pseudomonadati</taxon>
        <taxon>Pseudomonadota</taxon>
        <taxon>Alphaproteobacteria</taxon>
        <taxon>Rhodobacterales</taxon>
        <taxon>Paracoccaceae</taxon>
        <taxon>Meridianimarinicoccus</taxon>
    </lineage>
</organism>
<gene>
    <name evidence="2" type="ORF">E2L05_15545</name>
</gene>
<protein>
    <submittedName>
        <fullName evidence="2">Allophanate hydrolase</fullName>
    </submittedName>
</protein>
<proteinExistence type="predicted"/>
<keyword evidence="2" id="KW-0378">Hydrolase</keyword>
<evidence type="ECO:0000313" key="3">
    <source>
        <dbReference type="Proteomes" id="UP000294562"/>
    </source>
</evidence>
<keyword evidence="3" id="KW-1185">Reference proteome</keyword>
<dbReference type="InterPro" id="IPR011051">
    <property type="entry name" value="RmlC_Cupin_sf"/>
</dbReference>
<evidence type="ECO:0000259" key="1">
    <source>
        <dbReference type="Pfam" id="PF12973"/>
    </source>
</evidence>